<dbReference type="Proteomes" id="UP000257109">
    <property type="component" value="Unassembled WGS sequence"/>
</dbReference>
<gene>
    <name evidence="2" type="ORF">CR513_28671</name>
</gene>
<sequence length="99" mass="11268">MQQCQSIARAHSPPCSKRHHHDLFTSHYVKRCASIAHEPLWLKGHRAPKSHPKQHHLLHYEEPQSATVDDASTPPKSQPLDKAIYANPPPSLPYPLYQP</sequence>
<reference evidence="2" key="1">
    <citation type="submission" date="2018-05" db="EMBL/GenBank/DDBJ databases">
        <title>Draft genome of Mucuna pruriens seed.</title>
        <authorList>
            <person name="Nnadi N.E."/>
            <person name="Vos R."/>
            <person name="Hasami M.H."/>
            <person name="Devisetty U.K."/>
            <person name="Aguiy J.C."/>
        </authorList>
    </citation>
    <scope>NUCLEOTIDE SEQUENCE [LARGE SCALE GENOMIC DNA]</scope>
    <source>
        <strain evidence="2">JCA_2017</strain>
    </source>
</reference>
<evidence type="ECO:0000313" key="3">
    <source>
        <dbReference type="Proteomes" id="UP000257109"/>
    </source>
</evidence>
<evidence type="ECO:0000313" key="2">
    <source>
        <dbReference type="EMBL" id="RDX89597.1"/>
    </source>
</evidence>
<proteinExistence type="predicted"/>
<feature type="compositionally biased region" description="Basic residues" evidence="1">
    <location>
        <begin position="45"/>
        <end position="57"/>
    </location>
</feature>
<dbReference type="EMBL" id="QJKJ01005628">
    <property type="protein sequence ID" value="RDX89597.1"/>
    <property type="molecule type" value="Genomic_DNA"/>
</dbReference>
<organism evidence="2 3">
    <name type="scientific">Mucuna pruriens</name>
    <name type="common">Velvet bean</name>
    <name type="synonym">Dolichos pruriens</name>
    <dbReference type="NCBI Taxonomy" id="157652"/>
    <lineage>
        <taxon>Eukaryota</taxon>
        <taxon>Viridiplantae</taxon>
        <taxon>Streptophyta</taxon>
        <taxon>Embryophyta</taxon>
        <taxon>Tracheophyta</taxon>
        <taxon>Spermatophyta</taxon>
        <taxon>Magnoliopsida</taxon>
        <taxon>eudicotyledons</taxon>
        <taxon>Gunneridae</taxon>
        <taxon>Pentapetalae</taxon>
        <taxon>rosids</taxon>
        <taxon>fabids</taxon>
        <taxon>Fabales</taxon>
        <taxon>Fabaceae</taxon>
        <taxon>Papilionoideae</taxon>
        <taxon>50 kb inversion clade</taxon>
        <taxon>NPAAA clade</taxon>
        <taxon>indigoferoid/millettioid clade</taxon>
        <taxon>Phaseoleae</taxon>
        <taxon>Mucuna</taxon>
    </lineage>
</organism>
<feature type="compositionally biased region" description="Pro residues" evidence="1">
    <location>
        <begin position="87"/>
        <end position="99"/>
    </location>
</feature>
<keyword evidence="3" id="KW-1185">Reference proteome</keyword>
<feature type="region of interest" description="Disordered" evidence="1">
    <location>
        <begin position="45"/>
        <end position="99"/>
    </location>
</feature>
<feature type="region of interest" description="Disordered" evidence="1">
    <location>
        <begin position="1"/>
        <end position="20"/>
    </location>
</feature>
<dbReference type="AlphaFoldDB" id="A0A371GGB2"/>
<feature type="non-terminal residue" evidence="2">
    <location>
        <position position="1"/>
    </location>
</feature>
<accession>A0A371GGB2</accession>
<comment type="caution">
    <text evidence="2">The sequence shown here is derived from an EMBL/GenBank/DDBJ whole genome shotgun (WGS) entry which is preliminary data.</text>
</comment>
<evidence type="ECO:0000256" key="1">
    <source>
        <dbReference type="SAM" id="MobiDB-lite"/>
    </source>
</evidence>
<protein>
    <submittedName>
        <fullName evidence="2">Uncharacterized protein</fullName>
    </submittedName>
</protein>
<name>A0A371GGB2_MUCPR</name>